<dbReference type="EMBL" id="JBEDUW010000005">
    <property type="protein sequence ID" value="KAK9929339.1"/>
    <property type="molecule type" value="Genomic_DNA"/>
</dbReference>
<protein>
    <submittedName>
        <fullName evidence="2">Uncharacterized protein</fullName>
    </submittedName>
</protein>
<dbReference type="Proteomes" id="UP001457282">
    <property type="component" value="Unassembled WGS sequence"/>
</dbReference>
<gene>
    <name evidence="2" type="ORF">M0R45_026441</name>
</gene>
<organism evidence="2 3">
    <name type="scientific">Rubus argutus</name>
    <name type="common">Southern blackberry</name>
    <dbReference type="NCBI Taxonomy" id="59490"/>
    <lineage>
        <taxon>Eukaryota</taxon>
        <taxon>Viridiplantae</taxon>
        <taxon>Streptophyta</taxon>
        <taxon>Embryophyta</taxon>
        <taxon>Tracheophyta</taxon>
        <taxon>Spermatophyta</taxon>
        <taxon>Magnoliopsida</taxon>
        <taxon>eudicotyledons</taxon>
        <taxon>Gunneridae</taxon>
        <taxon>Pentapetalae</taxon>
        <taxon>rosids</taxon>
        <taxon>fabids</taxon>
        <taxon>Rosales</taxon>
        <taxon>Rosaceae</taxon>
        <taxon>Rosoideae</taxon>
        <taxon>Rosoideae incertae sedis</taxon>
        <taxon>Rubus</taxon>
    </lineage>
</organism>
<dbReference type="AlphaFoldDB" id="A0AAW1WZU5"/>
<evidence type="ECO:0000313" key="3">
    <source>
        <dbReference type="Proteomes" id="UP001457282"/>
    </source>
</evidence>
<comment type="caution">
    <text evidence="2">The sequence shown here is derived from an EMBL/GenBank/DDBJ whole genome shotgun (WGS) entry which is preliminary data.</text>
</comment>
<name>A0AAW1WZU5_RUBAR</name>
<keyword evidence="3" id="KW-1185">Reference proteome</keyword>
<evidence type="ECO:0000313" key="2">
    <source>
        <dbReference type="EMBL" id="KAK9929339.1"/>
    </source>
</evidence>
<proteinExistence type="predicted"/>
<sequence length="91" mass="10392">MEAHRKKMEDEFKKMEENMMNELNKLAQSPSTSDSARGLMENSVASFQKWVGRVDINSEDPIDGDDHVMVERENDGDYSPVLPTQLDLNSM</sequence>
<evidence type="ECO:0000256" key="1">
    <source>
        <dbReference type="SAM" id="MobiDB-lite"/>
    </source>
</evidence>
<reference evidence="2 3" key="1">
    <citation type="journal article" date="2023" name="G3 (Bethesda)">
        <title>A chromosome-length genome assembly and annotation of blackberry (Rubus argutus, cv. 'Hillquist').</title>
        <authorList>
            <person name="Bruna T."/>
            <person name="Aryal R."/>
            <person name="Dudchenko O."/>
            <person name="Sargent D.J."/>
            <person name="Mead D."/>
            <person name="Buti M."/>
            <person name="Cavallini A."/>
            <person name="Hytonen T."/>
            <person name="Andres J."/>
            <person name="Pham M."/>
            <person name="Weisz D."/>
            <person name="Mascagni F."/>
            <person name="Usai G."/>
            <person name="Natali L."/>
            <person name="Bassil N."/>
            <person name="Fernandez G.E."/>
            <person name="Lomsadze A."/>
            <person name="Armour M."/>
            <person name="Olukolu B."/>
            <person name="Poorten T."/>
            <person name="Britton C."/>
            <person name="Davik J."/>
            <person name="Ashrafi H."/>
            <person name="Aiden E.L."/>
            <person name="Borodovsky M."/>
            <person name="Worthington M."/>
        </authorList>
    </citation>
    <scope>NUCLEOTIDE SEQUENCE [LARGE SCALE GENOMIC DNA]</scope>
    <source>
        <strain evidence="2">PI 553951</strain>
    </source>
</reference>
<accession>A0AAW1WZU5</accession>
<feature type="region of interest" description="Disordered" evidence="1">
    <location>
        <begin position="71"/>
        <end position="91"/>
    </location>
</feature>